<evidence type="ECO:0000313" key="2">
    <source>
        <dbReference type="Proteomes" id="UP001141434"/>
    </source>
</evidence>
<dbReference type="Proteomes" id="UP001141434">
    <property type="component" value="Unassembled WGS sequence"/>
</dbReference>
<dbReference type="InterPro" id="IPR011009">
    <property type="entry name" value="Kinase-like_dom_sf"/>
</dbReference>
<reference evidence="1" key="2">
    <citation type="journal article" date="2023" name="IMA Fungus">
        <title>Comparative genomic study of the Penicillium genus elucidates a diverse pangenome and 15 lateral gene transfer events.</title>
        <authorList>
            <person name="Petersen C."/>
            <person name="Sorensen T."/>
            <person name="Nielsen M.R."/>
            <person name="Sondergaard T.E."/>
            <person name="Sorensen J.L."/>
            <person name="Fitzpatrick D.A."/>
            <person name="Frisvad J.C."/>
            <person name="Nielsen K.L."/>
        </authorList>
    </citation>
    <scope>NUCLEOTIDE SEQUENCE</scope>
    <source>
        <strain evidence="1">IBT 34128</strain>
    </source>
</reference>
<dbReference type="GeneID" id="81391157"/>
<keyword evidence="2" id="KW-1185">Reference proteome</keyword>
<dbReference type="OrthoDB" id="4337659at2759"/>
<organism evidence="1 2">
    <name type="scientific">Penicillium alfredii</name>
    <dbReference type="NCBI Taxonomy" id="1506179"/>
    <lineage>
        <taxon>Eukaryota</taxon>
        <taxon>Fungi</taxon>
        <taxon>Dikarya</taxon>
        <taxon>Ascomycota</taxon>
        <taxon>Pezizomycotina</taxon>
        <taxon>Eurotiomycetes</taxon>
        <taxon>Eurotiomycetidae</taxon>
        <taxon>Eurotiales</taxon>
        <taxon>Aspergillaceae</taxon>
        <taxon>Penicillium</taxon>
    </lineage>
</organism>
<proteinExistence type="predicted"/>
<name>A0A9W9G4D8_9EURO</name>
<dbReference type="AlphaFoldDB" id="A0A9W9G4D8"/>
<comment type="caution">
    <text evidence="1">The sequence shown here is derived from an EMBL/GenBank/DDBJ whole genome shotgun (WGS) entry which is preliminary data.</text>
</comment>
<dbReference type="SUPFAM" id="SSF56112">
    <property type="entry name" value="Protein kinase-like (PK-like)"/>
    <property type="match status" value="1"/>
</dbReference>
<evidence type="ECO:0000313" key="1">
    <source>
        <dbReference type="EMBL" id="KAJ5111777.1"/>
    </source>
</evidence>
<sequence length="202" mass="22449">MEIYQGRHIVLARHRSDKAKLVNIQQLEQTSATKTVADTINHLSHRSFPRLLECYQQGDHAFLVWEPVELSVLGGIRHLRDRGRALATLDADKILLTDLGEVKIAGVEHCQISASEMNAATLKLVALAEIVRRLLKKNGPCYVWGSEAKSLPQKLTTLTTDSIDEFLRGGIFTAPGAEGELRMLVNVANKTARHKYEFKAPG</sequence>
<dbReference type="RefSeq" id="XP_056515256.1">
    <property type="nucleotide sequence ID" value="XM_056651989.1"/>
</dbReference>
<protein>
    <submittedName>
        <fullName evidence="1">Uncharacterized protein</fullName>
    </submittedName>
</protein>
<accession>A0A9W9G4D8</accession>
<dbReference type="EMBL" id="JAPMSZ010000002">
    <property type="protein sequence ID" value="KAJ5111777.1"/>
    <property type="molecule type" value="Genomic_DNA"/>
</dbReference>
<reference evidence="1" key="1">
    <citation type="submission" date="2022-11" db="EMBL/GenBank/DDBJ databases">
        <authorList>
            <person name="Petersen C."/>
        </authorList>
    </citation>
    <scope>NUCLEOTIDE SEQUENCE</scope>
    <source>
        <strain evidence="1">IBT 34128</strain>
    </source>
</reference>
<gene>
    <name evidence="1" type="ORF">NUU61_001407</name>
</gene>